<feature type="non-terminal residue" evidence="2">
    <location>
        <position position="1"/>
    </location>
</feature>
<protein>
    <submittedName>
        <fullName evidence="2">Uncharacterized protein</fullName>
    </submittedName>
</protein>
<dbReference type="EMBL" id="KQ242801">
    <property type="protein sequence ID" value="KNC77222.1"/>
    <property type="molecule type" value="Genomic_DNA"/>
</dbReference>
<evidence type="ECO:0000313" key="2">
    <source>
        <dbReference type="EMBL" id="KNC77222.1"/>
    </source>
</evidence>
<sequence>TTPYAFRFEDDLHEVEDPNHSTGHILMKPPPPLATKVVPRSSSALAETPVLSHKPAAKSSTQAPTCTLTAPPSLLTDKPRGPVSARSNAPRSMTQPNPSTELLAATSSNLTLPVSRANSIKNRVRSLSSHRRDELEPQRYGDLRPSATMVGIRKVSAMFEKDGSPFDV</sequence>
<keyword evidence="3" id="KW-1185">Reference proteome</keyword>
<dbReference type="Proteomes" id="UP000054560">
    <property type="component" value="Unassembled WGS sequence"/>
</dbReference>
<feature type="compositionally biased region" description="Basic and acidic residues" evidence="1">
    <location>
        <begin position="130"/>
        <end position="142"/>
    </location>
</feature>
<name>A0A0L0FKC0_9EUKA</name>
<organism evidence="2 3">
    <name type="scientific">Sphaeroforma arctica JP610</name>
    <dbReference type="NCBI Taxonomy" id="667725"/>
    <lineage>
        <taxon>Eukaryota</taxon>
        <taxon>Ichthyosporea</taxon>
        <taxon>Ichthyophonida</taxon>
        <taxon>Sphaeroforma</taxon>
    </lineage>
</organism>
<dbReference type="GeneID" id="25910820"/>
<gene>
    <name evidence="2" type="ORF">SARC_10316</name>
</gene>
<feature type="compositionally biased region" description="Basic and acidic residues" evidence="1">
    <location>
        <begin position="7"/>
        <end position="19"/>
    </location>
</feature>
<proteinExistence type="predicted"/>
<reference evidence="2 3" key="1">
    <citation type="submission" date="2011-02" db="EMBL/GenBank/DDBJ databases">
        <title>The Genome Sequence of Sphaeroforma arctica JP610.</title>
        <authorList>
            <consortium name="The Broad Institute Genome Sequencing Platform"/>
            <person name="Russ C."/>
            <person name="Cuomo C."/>
            <person name="Young S.K."/>
            <person name="Zeng Q."/>
            <person name="Gargeya S."/>
            <person name="Alvarado L."/>
            <person name="Berlin A."/>
            <person name="Chapman S.B."/>
            <person name="Chen Z."/>
            <person name="Freedman E."/>
            <person name="Gellesch M."/>
            <person name="Goldberg J."/>
            <person name="Griggs A."/>
            <person name="Gujja S."/>
            <person name="Heilman E."/>
            <person name="Heiman D."/>
            <person name="Howarth C."/>
            <person name="Mehta T."/>
            <person name="Neiman D."/>
            <person name="Pearson M."/>
            <person name="Roberts A."/>
            <person name="Saif S."/>
            <person name="Shea T."/>
            <person name="Shenoy N."/>
            <person name="Sisk P."/>
            <person name="Stolte C."/>
            <person name="Sykes S."/>
            <person name="White J."/>
            <person name="Yandava C."/>
            <person name="Burger G."/>
            <person name="Gray M.W."/>
            <person name="Holland P.W.H."/>
            <person name="King N."/>
            <person name="Lang F.B.F."/>
            <person name="Roger A.J."/>
            <person name="Ruiz-Trillo I."/>
            <person name="Haas B."/>
            <person name="Nusbaum C."/>
            <person name="Birren B."/>
        </authorList>
    </citation>
    <scope>NUCLEOTIDE SEQUENCE [LARGE SCALE GENOMIC DNA]</scope>
    <source>
        <strain evidence="2 3">JP610</strain>
    </source>
</reference>
<feature type="region of interest" description="Disordered" evidence="1">
    <location>
        <begin position="123"/>
        <end position="142"/>
    </location>
</feature>
<dbReference type="RefSeq" id="XP_014151124.1">
    <property type="nucleotide sequence ID" value="XM_014295649.1"/>
</dbReference>
<dbReference type="AlphaFoldDB" id="A0A0L0FKC0"/>
<feature type="region of interest" description="Disordered" evidence="1">
    <location>
        <begin position="1"/>
        <end position="101"/>
    </location>
</feature>
<evidence type="ECO:0000313" key="3">
    <source>
        <dbReference type="Proteomes" id="UP000054560"/>
    </source>
</evidence>
<accession>A0A0L0FKC0</accession>
<feature type="compositionally biased region" description="Polar residues" evidence="1">
    <location>
        <begin position="85"/>
        <end position="101"/>
    </location>
</feature>
<evidence type="ECO:0000256" key="1">
    <source>
        <dbReference type="SAM" id="MobiDB-lite"/>
    </source>
</evidence>
<feature type="compositionally biased region" description="Polar residues" evidence="1">
    <location>
        <begin position="58"/>
        <end position="70"/>
    </location>
</feature>